<dbReference type="Proteomes" id="UP000324222">
    <property type="component" value="Unassembled WGS sequence"/>
</dbReference>
<name>A0A5B7KAT8_PORTR</name>
<evidence type="ECO:0000313" key="1">
    <source>
        <dbReference type="EMBL" id="MPD01735.1"/>
    </source>
</evidence>
<keyword evidence="2" id="KW-1185">Reference proteome</keyword>
<dbReference type="EMBL" id="VSRR010128373">
    <property type="protein sequence ID" value="MPD01735.1"/>
    <property type="molecule type" value="Genomic_DNA"/>
</dbReference>
<accession>A0A5B7KAT8</accession>
<reference evidence="1 2" key="1">
    <citation type="submission" date="2019-05" db="EMBL/GenBank/DDBJ databases">
        <title>Another draft genome of Portunus trituberculatus and its Hox gene families provides insights of decapod evolution.</title>
        <authorList>
            <person name="Jeong J.-H."/>
            <person name="Song I."/>
            <person name="Kim S."/>
            <person name="Choi T."/>
            <person name="Kim D."/>
            <person name="Ryu S."/>
            <person name="Kim W."/>
        </authorList>
    </citation>
    <scope>NUCLEOTIDE SEQUENCE [LARGE SCALE GENOMIC DNA]</scope>
    <source>
        <tissue evidence="1">Muscle</tissue>
    </source>
</reference>
<sequence>MNRVSLTQVPAHPLVVVASTWRGHQRRLEVLKFGLHAGEGERSLLPKTRTLRKPSASTSTSIFVPTCNRNTRHPFYGPAPSLPPFLPPLIIATLKTSPFYYSNHYEILLVALGTAARRCDESPAVQ</sequence>
<protein>
    <submittedName>
        <fullName evidence="1">Uncharacterized protein</fullName>
    </submittedName>
</protein>
<dbReference type="AlphaFoldDB" id="A0A5B7KAT8"/>
<comment type="caution">
    <text evidence="1">The sequence shown here is derived from an EMBL/GenBank/DDBJ whole genome shotgun (WGS) entry which is preliminary data.</text>
</comment>
<proteinExistence type="predicted"/>
<evidence type="ECO:0000313" key="2">
    <source>
        <dbReference type="Proteomes" id="UP000324222"/>
    </source>
</evidence>
<organism evidence="1 2">
    <name type="scientific">Portunus trituberculatus</name>
    <name type="common">Swimming crab</name>
    <name type="synonym">Neptunus trituberculatus</name>
    <dbReference type="NCBI Taxonomy" id="210409"/>
    <lineage>
        <taxon>Eukaryota</taxon>
        <taxon>Metazoa</taxon>
        <taxon>Ecdysozoa</taxon>
        <taxon>Arthropoda</taxon>
        <taxon>Crustacea</taxon>
        <taxon>Multicrustacea</taxon>
        <taxon>Malacostraca</taxon>
        <taxon>Eumalacostraca</taxon>
        <taxon>Eucarida</taxon>
        <taxon>Decapoda</taxon>
        <taxon>Pleocyemata</taxon>
        <taxon>Brachyura</taxon>
        <taxon>Eubrachyura</taxon>
        <taxon>Portunoidea</taxon>
        <taxon>Portunidae</taxon>
        <taxon>Portuninae</taxon>
        <taxon>Portunus</taxon>
    </lineage>
</organism>
<gene>
    <name evidence="1" type="ORF">E2C01_097275</name>
</gene>